<name>A0ACC2N8M7_9HYME</name>
<comment type="caution">
    <text evidence="1">The sequence shown here is derived from an EMBL/GenBank/DDBJ whole genome shotgun (WGS) entry which is preliminary data.</text>
</comment>
<sequence length="172" mass="20074">MFSTETSPTSSSKYTRRRVASLGSNNEDIVSYMQVKTSGNRKEEGRSPEIRGATVVEREFIEQTKKERDTGSEQLKNTEQEQLRENQQKDMIDMDELRKMIGSMHEDMKNMGREMMGRMDSLLKKLKTENGRGAEHFDKRITNLEIKERERRCPGRIRRENGTTGRNPARRN</sequence>
<keyword evidence="2" id="KW-1185">Reference proteome</keyword>
<gene>
    <name evidence="1" type="ORF">QAD02_007662</name>
</gene>
<evidence type="ECO:0000313" key="1">
    <source>
        <dbReference type="EMBL" id="KAJ8666000.1"/>
    </source>
</evidence>
<evidence type="ECO:0000313" key="2">
    <source>
        <dbReference type="Proteomes" id="UP001239111"/>
    </source>
</evidence>
<proteinExistence type="predicted"/>
<dbReference type="Proteomes" id="UP001239111">
    <property type="component" value="Chromosome 4"/>
</dbReference>
<dbReference type="EMBL" id="CM056744">
    <property type="protein sequence ID" value="KAJ8666000.1"/>
    <property type="molecule type" value="Genomic_DNA"/>
</dbReference>
<organism evidence="1 2">
    <name type="scientific">Eretmocerus hayati</name>
    <dbReference type="NCBI Taxonomy" id="131215"/>
    <lineage>
        <taxon>Eukaryota</taxon>
        <taxon>Metazoa</taxon>
        <taxon>Ecdysozoa</taxon>
        <taxon>Arthropoda</taxon>
        <taxon>Hexapoda</taxon>
        <taxon>Insecta</taxon>
        <taxon>Pterygota</taxon>
        <taxon>Neoptera</taxon>
        <taxon>Endopterygota</taxon>
        <taxon>Hymenoptera</taxon>
        <taxon>Apocrita</taxon>
        <taxon>Proctotrupomorpha</taxon>
        <taxon>Chalcidoidea</taxon>
        <taxon>Aphelinidae</taxon>
        <taxon>Aphelininae</taxon>
        <taxon>Eretmocerus</taxon>
    </lineage>
</organism>
<protein>
    <submittedName>
        <fullName evidence="1">Uncharacterized protein</fullName>
    </submittedName>
</protein>
<accession>A0ACC2N8M7</accession>
<reference evidence="1" key="1">
    <citation type="submission" date="2023-04" db="EMBL/GenBank/DDBJ databases">
        <title>A chromosome-level genome assembly of the parasitoid wasp Eretmocerus hayati.</title>
        <authorList>
            <person name="Zhong Y."/>
            <person name="Liu S."/>
            <person name="Liu Y."/>
        </authorList>
    </citation>
    <scope>NUCLEOTIDE SEQUENCE</scope>
    <source>
        <strain evidence="1">ZJU_SS_LIU_2023</strain>
    </source>
</reference>